<keyword evidence="14" id="KW-1185">Reference proteome</keyword>
<dbReference type="PANTHER" id="PTHR31120:SF6">
    <property type="entry name" value="METALLOPROTEASE TIKI HOMOLOG"/>
    <property type="match status" value="1"/>
</dbReference>
<dbReference type="Pfam" id="PF01963">
    <property type="entry name" value="TraB_PrgY_gumN"/>
    <property type="match status" value="1"/>
</dbReference>
<dbReference type="OrthoDB" id="9798714at2"/>
<proteinExistence type="predicted"/>
<keyword evidence="12" id="KW-0325">Glycoprotein</keyword>
<evidence type="ECO:0000256" key="8">
    <source>
        <dbReference type="ARBA" id="ARBA00022801"/>
    </source>
</evidence>
<name>A0A432LKT5_9BACT</name>
<keyword evidence="9" id="KW-1133">Transmembrane helix</keyword>
<evidence type="ECO:0000256" key="12">
    <source>
        <dbReference type="ARBA" id="ARBA00023180"/>
    </source>
</evidence>
<reference evidence="13 14" key="1">
    <citation type="submission" date="2018-12" db="EMBL/GenBank/DDBJ databases">
        <title>Genome sequencing of Prevotella sp. KCOM 3155 (= JS262).</title>
        <authorList>
            <person name="Kook J.-K."/>
            <person name="Park S.-N."/>
            <person name="Lim Y.K."/>
        </authorList>
    </citation>
    <scope>NUCLEOTIDE SEQUENCE [LARGE SCALE GENOMIC DNA]</scope>
    <source>
        <strain evidence="13 14">KCOM 3155</strain>
    </source>
</reference>
<protein>
    <submittedName>
        <fullName evidence="13">TraB/GumN family protein</fullName>
    </submittedName>
</protein>
<sequence>MKKIMLTLALVTAVVIGANAQLLYRISGNGLEKDSYILGTHHLAPVSFADSIHGVKAALDNTVQVCGELDMADMMNPEKLMAMQKAMMLEDGKTLSSLLDEKQMSKLNSLLNIVMGADMSNPMVKMQLEKITPSALVTQLTMIMSMKRCPDFDMTNQFDGYFQKLAQKNGKGVKGFETMEFQIATLLKGATMERQIEQLMCLCDNYEYMDLMSERLTKAYFSQDLKKIKEVMDDKLNSSCDATDEENDRLIYNRNRKWLAEMPMMMKQNPTFFVVGAGHLVGDEGVLEGLRKAGYTVTGVE</sequence>
<evidence type="ECO:0000256" key="4">
    <source>
        <dbReference type="ARBA" id="ARBA00022670"/>
    </source>
</evidence>
<keyword evidence="10" id="KW-0482">Metalloprotease</keyword>
<keyword evidence="6" id="KW-0479">Metal-binding</keyword>
<gene>
    <name evidence="13" type="ORF">EHV08_06350</name>
</gene>
<dbReference type="InterPro" id="IPR002816">
    <property type="entry name" value="TraB/PrgY/GumN_fam"/>
</dbReference>
<comment type="cofactor">
    <cofactor evidence="2">
        <name>Co(2+)</name>
        <dbReference type="ChEBI" id="CHEBI:48828"/>
    </cofactor>
</comment>
<dbReference type="GO" id="GO:0016020">
    <property type="term" value="C:membrane"/>
    <property type="evidence" value="ECO:0007669"/>
    <property type="project" value="UniProtKB-SubCell"/>
</dbReference>
<keyword evidence="5" id="KW-0812">Transmembrane</keyword>
<dbReference type="CDD" id="cd14789">
    <property type="entry name" value="Tiki"/>
    <property type="match status" value="1"/>
</dbReference>
<dbReference type="Proteomes" id="UP000278983">
    <property type="component" value="Unassembled WGS sequence"/>
</dbReference>
<comment type="subcellular location">
    <subcellularLocation>
        <location evidence="3">Membrane</location>
        <topology evidence="3">Single-pass type I membrane protein</topology>
    </subcellularLocation>
</comment>
<dbReference type="GO" id="GO:0046872">
    <property type="term" value="F:metal ion binding"/>
    <property type="evidence" value="ECO:0007669"/>
    <property type="project" value="UniProtKB-KW"/>
</dbReference>
<dbReference type="RefSeq" id="WP_126678571.1">
    <property type="nucleotide sequence ID" value="NZ_RYYU01000001.1"/>
</dbReference>
<evidence type="ECO:0000256" key="10">
    <source>
        <dbReference type="ARBA" id="ARBA00023049"/>
    </source>
</evidence>
<evidence type="ECO:0000313" key="13">
    <source>
        <dbReference type="EMBL" id="RUL59413.1"/>
    </source>
</evidence>
<keyword evidence="7" id="KW-0732">Signal</keyword>
<evidence type="ECO:0000256" key="3">
    <source>
        <dbReference type="ARBA" id="ARBA00004479"/>
    </source>
</evidence>
<dbReference type="EMBL" id="RYYU01000001">
    <property type="protein sequence ID" value="RUL59413.1"/>
    <property type="molecule type" value="Genomic_DNA"/>
</dbReference>
<keyword evidence="11" id="KW-0472">Membrane</keyword>
<dbReference type="AlphaFoldDB" id="A0A432LKT5"/>
<evidence type="ECO:0000256" key="7">
    <source>
        <dbReference type="ARBA" id="ARBA00022729"/>
    </source>
</evidence>
<evidence type="ECO:0000256" key="1">
    <source>
        <dbReference type="ARBA" id="ARBA00001936"/>
    </source>
</evidence>
<evidence type="ECO:0000256" key="5">
    <source>
        <dbReference type="ARBA" id="ARBA00022692"/>
    </source>
</evidence>
<evidence type="ECO:0000313" key="14">
    <source>
        <dbReference type="Proteomes" id="UP000278983"/>
    </source>
</evidence>
<organism evidence="13 14">
    <name type="scientific">Prevotella koreensis</name>
    <dbReference type="NCBI Taxonomy" id="2490854"/>
    <lineage>
        <taxon>Bacteria</taxon>
        <taxon>Pseudomonadati</taxon>
        <taxon>Bacteroidota</taxon>
        <taxon>Bacteroidia</taxon>
        <taxon>Bacteroidales</taxon>
        <taxon>Prevotellaceae</taxon>
        <taxon>Prevotella</taxon>
    </lineage>
</organism>
<dbReference type="InterPro" id="IPR040230">
    <property type="entry name" value="TIKI1/2-like"/>
</dbReference>
<evidence type="ECO:0000256" key="11">
    <source>
        <dbReference type="ARBA" id="ARBA00023136"/>
    </source>
</evidence>
<accession>A0A432LKT5</accession>
<comment type="caution">
    <text evidence="13">The sequence shown here is derived from an EMBL/GenBank/DDBJ whole genome shotgun (WGS) entry which is preliminary data.</text>
</comment>
<comment type="cofactor">
    <cofactor evidence="1">
        <name>Mn(2+)</name>
        <dbReference type="ChEBI" id="CHEBI:29035"/>
    </cofactor>
</comment>
<evidence type="ECO:0000256" key="6">
    <source>
        <dbReference type="ARBA" id="ARBA00022723"/>
    </source>
</evidence>
<evidence type="ECO:0000256" key="9">
    <source>
        <dbReference type="ARBA" id="ARBA00022989"/>
    </source>
</evidence>
<dbReference type="GO" id="GO:0030178">
    <property type="term" value="P:negative regulation of Wnt signaling pathway"/>
    <property type="evidence" value="ECO:0007669"/>
    <property type="project" value="InterPro"/>
</dbReference>
<keyword evidence="4" id="KW-0645">Protease</keyword>
<dbReference type="GO" id="GO:0004222">
    <property type="term" value="F:metalloendopeptidase activity"/>
    <property type="evidence" value="ECO:0007669"/>
    <property type="project" value="TreeGrafter"/>
</dbReference>
<dbReference type="PANTHER" id="PTHR31120">
    <property type="entry name" value="METALLOPROTEASE TIKI"/>
    <property type="match status" value="1"/>
</dbReference>
<keyword evidence="8" id="KW-0378">Hydrolase</keyword>
<evidence type="ECO:0000256" key="2">
    <source>
        <dbReference type="ARBA" id="ARBA00001941"/>
    </source>
</evidence>
<dbReference type="GO" id="GO:0006508">
    <property type="term" value="P:proteolysis"/>
    <property type="evidence" value="ECO:0007669"/>
    <property type="project" value="UniProtKB-KW"/>
</dbReference>